<evidence type="ECO:0000259" key="7">
    <source>
        <dbReference type="PROSITE" id="PS50967"/>
    </source>
</evidence>
<gene>
    <name evidence="6" type="primary">rnd</name>
    <name evidence="8" type="ORF">SAMN04489746_1552</name>
</gene>
<comment type="similarity">
    <text evidence="6">Belongs to the RNase D family.</text>
</comment>
<dbReference type="InterPro" id="IPR044876">
    <property type="entry name" value="HRDC_dom_sf"/>
</dbReference>
<comment type="cofactor">
    <cofactor evidence="6">
        <name>a divalent metal cation</name>
        <dbReference type="ChEBI" id="CHEBI:60240"/>
    </cofactor>
</comment>
<keyword evidence="1 6" id="KW-0963">Cytoplasm</keyword>
<organism evidence="8 9">
    <name type="scientific">Atopobium minutum</name>
    <dbReference type="NCBI Taxonomy" id="1381"/>
    <lineage>
        <taxon>Bacteria</taxon>
        <taxon>Bacillati</taxon>
        <taxon>Actinomycetota</taxon>
        <taxon>Coriobacteriia</taxon>
        <taxon>Coriobacteriales</taxon>
        <taxon>Atopobiaceae</taxon>
        <taxon>Atopobium</taxon>
    </lineage>
</organism>
<dbReference type="Pfam" id="PF01612">
    <property type="entry name" value="DNA_pol_A_exo1"/>
    <property type="match status" value="1"/>
</dbReference>
<comment type="caution">
    <text evidence="8">The sequence shown here is derived from an EMBL/GenBank/DDBJ whole genome shotgun (WGS) entry which is preliminary data.</text>
</comment>
<evidence type="ECO:0000256" key="4">
    <source>
        <dbReference type="ARBA" id="ARBA00022801"/>
    </source>
</evidence>
<keyword evidence="2 6" id="KW-0819">tRNA processing</keyword>
<dbReference type="GO" id="GO:0042780">
    <property type="term" value="P:tRNA 3'-end processing"/>
    <property type="evidence" value="ECO:0007669"/>
    <property type="project" value="UniProtKB-UniRule"/>
</dbReference>
<evidence type="ECO:0000313" key="8">
    <source>
        <dbReference type="EMBL" id="SEC25468.1"/>
    </source>
</evidence>
<dbReference type="EC" id="3.1.13.5" evidence="6"/>
<dbReference type="Proteomes" id="UP000183687">
    <property type="component" value="Unassembled WGS sequence"/>
</dbReference>
<evidence type="ECO:0000256" key="2">
    <source>
        <dbReference type="ARBA" id="ARBA00022694"/>
    </source>
</evidence>
<dbReference type="SMART" id="SM00474">
    <property type="entry name" value="35EXOc"/>
    <property type="match status" value="1"/>
</dbReference>
<keyword evidence="3 6" id="KW-0540">Nuclease</keyword>
<evidence type="ECO:0000256" key="3">
    <source>
        <dbReference type="ARBA" id="ARBA00022722"/>
    </source>
</evidence>
<dbReference type="InterPro" id="IPR002562">
    <property type="entry name" value="3'-5'_exonuclease_dom"/>
</dbReference>
<dbReference type="SMART" id="SM00341">
    <property type="entry name" value="HRDC"/>
    <property type="match status" value="1"/>
</dbReference>
<dbReference type="Gene3D" id="3.30.420.10">
    <property type="entry name" value="Ribonuclease H-like superfamily/Ribonuclease H"/>
    <property type="match status" value="1"/>
</dbReference>
<dbReference type="Pfam" id="PF00570">
    <property type="entry name" value="HRDC"/>
    <property type="match status" value="1"/>
</dbReference>
<dbReference type="GO" id="GO:0005737">
    <property type="term" value="C:cytoplasm"/>
    <property type="evidence" value="ECO:0007669"/>
    <property type="project" value="UniProtKB-SubCell"/>
</dbReference>
<dbReference type="PANTHER" id="PTHR47649">
    <property type="entry name" value="RIBONUCLEASE D"/>
    <property type="match status" value="1"/>
</dbReference>
<keyword evidence="5 6" id="KW-0269">Exonuclease</keyword>
<dbReference type="SUPFAM" id="SSF53098">
    <property type="entry name" value="Ribonuclease H-like"/>
    <property type="match status" value="1"/>
</dbReference>
<proteinExistence type="inferred from homology"/>
<comment type="function">
    <text evidence="6">Exonuclease involved in the 3' processing of various precursor tRNAs. Initiates hydrolysis at the 3'-terminus of an RNA molecule and releases 5'-mononucleotides.</text>
</comment>
<dbReference type="AlphaFoldDB" id="A0AB38A8C3"/>
<dbReference type="PROSITE" id="PS50967">
    <property type="entry name" value="HRDC"/>
    <property type="match status" value="1"/>
</dbReference>
<dbReference type="GO" id="GO:0000166">
    <property type="term" value="F:nucleotide binding"/>
    <property type="evidence" value="ECO:0007669"/>
    <property type="project" value="InterPro"/>
</dbReference>
<accession>A0AB38A8C3</accession>
<dbReference type="GO" id="GO:0008408">
    <property type="term" value="F:3'-5' exonuclease activity"/>
    <property type="evidence" value="ECO:0007669"/>
    <property type="project" value="InterPro"/>
</dbReference>
<evidence type="ECO:0000313" key="9">
    <source>
        <dbReference type="Proteomes" id="UP000183687"/>
    </source>
</evidence>
<comment type="subcellular location">
    <subcellularLocation>
        <location evidence="6">Cytoplasm</location>
    </subcellularLocation>
</comment>
<dbReference type="InterPro" id="IPR036397">
    <property type="entry name" value="RNaseH_sf"/>
</dbReference>
<dbReference type="GO" id="GO:0033890">
    <property type="term" value="F:ribonuclease D activity"/>
    <property type="evidence" value="ECO:0007669"/>
    <property type="project" value="UniProtKB-UniRule"/>
</dbReference>
<dbReference type="Gene3D" id="1.10.150.80">
    <property type="entry name" value="HRDC domain"/>
    <property type="match status" value="1"/>
</dbReference>
<reference evidence="8 9" key="1">
    <citation type="submission" date="2016-10" db="EMBL/GenBank/DDBJ databases">
        <authorList>
            <person name="Varghese N."/>
            <person name="Submissions S."/>
        </authorList>
    </citation>
    <scope>NUCLEOTIDE SEQUENCE [LARGE SCALE GENOMIC DNA]</scope>
    <source>
        <strain evidence="8 9">DSM 20586</strain>
    </source>
</reference>
<dbReference type="SUPFAM" id="SSF47819">
    <property type="entry name" value="HRDC-like"/>
    <property type="match status" value="2"/>
</dbReference>
<dbReference type="InterPro" id="IPR006292">
    <property type="entry name" value="RNase_D"/>
</dbReference>
<dbReference type="CDD" id="cd06142">
    <property type="entry name" value="RNaseD_exo"/>
    <property type="match status" value="1"/>
</dbReference>
<evidence type="ECO:0000256" key="1">
    <source>
        <dbReference type="ARBA" id="ARBA00022490"/>
    </source>
</evidence>
<dbReference type="RefSeq" id="WP_057001864.1">
    <property type="nucleotide sequence ID" value="NZ_FNSH01000002.1"/>
</dbReference>
<evidence type="ECO:0000256" key="5">
    <source>
        <dbReference type="ARBA" id="ARBA00022839"/>
    </source>
</evidence>
<sequence length="376" mass="42754">MYISEFSQMEEFIARVRAEKAVAVDTEFLREKTFYPRLCLIQIGTAKETAAIDPLLIEDLTPVKELLADESVVKIFHACSQDMEVIDHTLGVVAHPIFDTQLAAAFLGYRMQLGYGALVEAYTGVHLPKAASLTDWSYRPLDSEQLEYAEDDVRYLPGIYDQMITSLVKQNRLSWVMPEFEAFCDPSHWHVDPREAYRRLKRSNSLTRKQLALARELCAWRDSMACARDVPRKWILSDETIVEICKLAPQSMHKLQRIRGTEQLTSFDCSDICKAVVTGLHCPAQDMPTIQKKPRPSSTMESVLDLMYAMVRMVADKSGVATQLISTRDDLYEFATHPHTSRLSKGWRYDLVGKQLQALLDGQTGLTVKDGHIEFL</sequence>
<protein>
    <recommendedName>
        <fullName evidence="6">Ribonuclease D</fullName>
        <shortName evidence="6">RNase D</shortName>
        <ecNumber evidence="6">3.1.13.5</ecNumber>
    </recommendedName>
</protein>
<dbReference type="InterPro" id="IPR012337">
    <property type="entry name" value="RNaseH-like_sf"/>
</dbReference>
<dbReference type="HAMAP" id="MF_01899">
    <property type="entry name" value="RNase_D"/>
    <property type="match status" value="1"/>
</dbReference>
<comment type="catalytic activity">
    <reaction evidence="6">
        <text>Exonucleolytic cleavage that removes extra residues from the 3'-terminus of tRNA to produce 5'-mononucleotides.</text>
        <dbReference type="EC" id="3.1.13.5"/>
    </reaction>
</comment>
<dbReference type="GO" id="GO:0003676">
    <property type="term" value="F:nucleic acid binding"/>
    <property type="evidence" value="ECO:0007669"/>
    <property type="project" value="InterPro"/>
</dbReference>
<dbReference type="EMBL" id="FNSH01000002">
    <property type="protein sequence ID" value="SEC25468.1"/>
    <property type="molecule type" value="Genomic_DNA"/>
</dbReference>
<name>A0AB38A8C3_9ACTN</name>
<dbReference type="InterPro" id="IPR010997">
    <property type="entry name" value="HRDC-like_sf"/>
</dbReference>
<feature type="domain" description="HRDC" evidence="7">
    <location>
        <begin position="207"/>
        <end position="286"/>
    </location>
</feature>
<dbReference type="NCBIfam" id="TIGR01388">
    <property type="entry name" value="rnd"/>
    <property type="match status" value="1"/>
</dbReference>
<dbReference type="InterPro" id="IPR002121">
    <property type="entry name" value="HRDC_dom"/>
</dbReference>
<dbReference type="InterPro" id="IPR051086">
    <property type="entry name" value="RNase_D-like"/>
</dbReference>
<dbReference type="PANTHER" id="PTHR47649:SF1">
    <property type="entry name" value="RIBONUCLEASE D"/>
    <property type="match status" value="1"/>
</dbReference>
<keyword evidence="4 6" id="KW-0378">Hydrolase</keyword>
<evidence type="ECO:0000256" key="6">
    <source>
        <dbReference type="HAMAP-Rule" id="MF_01899"/>
    </source>
</evidence>